<accession>A0ABR1VB37</accession>
<organism evidence="1 2">
    <name type="scientific">Apiospora saccharicola</name>
    <dbReference type="NCBI Taxonomy" id="335842"/>
    <lineage>
        <taxon>Eukaryota</taxon>
        <taxon>Fungi</taxon>
        <taxon>Dikarya</taxon>
        <taxon>Ascomycota</taxon>
        <taxon>Pezizomycotina</taxon>
        <taxon>Sordariomycetes</taxon>
        <taxon>Xylariomycetidae</taxon>
        <taxon>Amphisphaeriales</taxon>
        <taxon>Apiosporaceae</taxon>
        <taxon>Apiospora</taxon>
    </lineage>
</organism>
<evidence type="ECO:0000313" key="2">
    <source>
        <dbReference type="Proteomes" id="UP001446871"/>
    </source>
</evidence>
<gene>
    <name evidence="1" type="ORF">PG996_007539</name>
</gene>
<evidence type="ECO:0000313" key="1">
    <source>
        <dbReference type="EMBL" id="KAK8068427.1"/>
    </source>
</evidence>
<dbReference type="EMBL" id="JAQQWM010000004">
    <property type="protein sequence ID" value="KAK8068427.1"/>
    <property type="molecule type" value="Genomic_DNA"/>
</dbReference>
<dbReference type="Proteomes" id="UP001446871">
    <property type="component" value="Unassembled WGS sequence"/>
</dbReference>
<comment type="caution">
    <text evidence="1">The sequence shown here is derived from an EMBL/GenBank/DDBJ whole genome shotgun (WGS) entry which is preliminary data.</text>
</comment>
<proteinExistence type="predicted"/>
<reference evidence="1 2" key="1">
    <citation type="submission" date="2023-01" db="EMBL/GenBank/DDBJ databases">
        <title>Analysis of 21 Apiospora genomes using comparative genomics revels a genus with tremendous synthesis potential of carbohydrate active enzymes and secondary metabolites.</title>
        <authorList>
            <person name="Sorensen T."/>
        </authorList>
    </citation>
    <scope>NUCLEOTIDE SEQUENCE [LARGE SCALE GENOMIC DNA]</scope>
    <source>
        <strain evidence="1 2">CBS 83171</strain>
    </source>
</reference>
<protein>
    <submittedName>
        <fullName evidence="1">Uncharacterized protein</fullName>
    </submittedName>
</protein>
<sequence length="107" mass="12564">MDHYCGPTRTLPAGHRNWRDFFGRLYASIQVHHLERGLHHALFKGGLQPGKDVLRYRLERRLGCVDERIPAEWGVTHLSDIPVWLWGWDYSGGLTDQEVEWLKGWNE</sequence>
<name>A0ABR1VB37_9PEZI</name>
<keyword evidence="2" id="KW-1185">Reference proteome</keyword>